<proteinExistence type="predicted"/>
<feature type="compositionally biased region" description="Pro residues" evidence="1">
    <location>
        <begin position="173"/>
        <end position="186"/>
    </location>
</feature>
<dbReference type="AlphaFoldDB" id="A0A3R7LWU8"/>
<evidence type="ECO:0000313" key="3">
    <source>
        <dbReference type="Proteomes" id="UP000283509"/>
    </source>
</evidence>
<feature type="region of interest" description="Disordered" evidence="1">
    <location>
        <begin position="1"/>
        <end position="41"/>
    </location>
</feature>
<feature type="region of interest" description="Disordered" evidence="1">
    <location>
        <begin position="169"/>
        <end position="188"/>
    </location>
</feature>
<accession>A0A3R7LWU8</accession>
<feature type="compositionally biased region" description="Polar residues" evidence="1">
    <location>
        <begin position="27"/>
        <end position="36"/>
    </location>
</feature>
<reference evidence="2 3" key="1">
    <citation type="submission" date="2018-04" db="EMBL/GenBank/DDBJ databases">
        <authorList>
            <person name="Zhang X."/>
            <person name="Yuan J."/>
            <person name="Li F."/>
            <person name="Xiang J."/>
        </authorList>
    </citation>
    <scope>NUCLEOTIDE SEQUENCE [LARGE SCALE GENOMIC DNA]</scope>
    <source>
        <tissue evidence="2">Muscle</tissue>
    </source>
</reference>
<keyword evidence="3" id="KW-1185">Reference proteome</keyword>
<name>A0A3R7LWU8_PENVA</name>
<evidence type="ECO:0000313" key="2">
    <source>
        <dbReference type="EMBL" id="ROT61381.1"/>
    </source>
</evidence>
<sequence>MKKTKCSTGNPSARNSFRPDKSPPAVNEQNSEQDQAPSREISLDFRIRQNPFSCSGASSELSPPVLPLPFSRSLFSLSPFSLSPFLPLSLSLSPFSALSSPSPPLSLSLLPLSLPPPSLSPFSLSPSPSPLLPLLPSLPLPLPFFLSPFSLLPSPLLSLSPFSPSPSLLLPSPSSPSPSPPSPSPLLPLSSPALSSPSLLNLVMKLDLACFSGERAIGSGGASQESGHLMLKQDRLQRAFVRRGHGKCVRGSRCQVAGGDFHAKGNNAGSGTWRTHSPGAGAIVSPPPSALHIHLRFHISNIVTTASSTTSTFILSSRFLFTSSILINARRRTAEQPSPQPSSAKWKITCFRAEICGRICSPPCCINGRCSVQWHGDAVARGQLSRYRDRTGVAARYLS</sequence>
<protein>
    <submittedName>
        <fullName evidence="2">Uncharacterized protein</fullName>
    </submittedName>
</protein>
<evidence type="ECO:0000256" key="1">
    <source>
        <dbReference type="SAM" id="MobiDB-lite"/>
    </source>
</evidence>
<feature type="compositionally biased region" description="Polar residues" evidence="1">
    <location>
        <begin position="1"/>
        <end position="15"/>
    </location>
</feature>
<gene>
    <name evidence="2" type="ORF">C7M84_020844</name>
</gene>
<dbReference type="Proteomes" id="UP000283509">
    <property type="component" value="Unassembled WGS sequence"/>
</dbReference>
<reference evidence="2 3" key="2">
    <citation type="submission" date="2019-01" db="EMBL/GenBank/DDBJ databases">
        <title>The decoding of complex shrimp genome reveals the adaptation for benthos swimmer, frequently molting mechanism and breeding impact on genome.</title>
        <authorList>
            <person name="Sun Y."/>
            <person name="Gao Y."/>
            <person name="Yu Y."/>
        </authorList>
    </citation>
    <scope>NUCLEOTIDE SEQUENCE [LARGE SCALE GENOMIC DNA]</scope>
    <source>
        <tissue evidence="2">Muscle</tissue>
    </source>
</reference>
<dbReference type="EMBL" id="QCYY01004197">
    <property type="protein sequence ID" value="ROT61381.1"/>
    <property type="molecule type" value="Genomic_DNA"/>
</dbReference>
<comment type="caution">
    <text evidence="2">The sequence shown here is derived from an EMBL/GenBank/DDBJ whole genome shotgun (WGS) entry which is preliminary data.</text>
</comment>
<organism evidence="2 3">
    <name type="scientific">Penaeus vannamei</name>
    <name type="common">Whiteleg shrimp</name>
    <name type="synonym">Litopenaeus vannamei</name>
    <dbReference type="NCBI Taxonomy" id="6689"/>
    <lineage>
        <taxon>Eukaryota</taxon>
        <taxon>Metazoa</taxon>
        <taxon>Ecdysozoa</taxon>
        <taxon>Arthropoda</taxon>
        <taxon>Crustacea</taxon>
        <taxon>Multicrustacea</taxon>
        <taxon>Malacostraca</taxon>
        <taxon>Eumalacostraca</taxon>
        <taxon>Eucarida</taxon>
        <taxon>Decapoda</taxon>
        <taxon>Dendrobranchiata</taxon>
        <taxon>Penaeoidea</taxon>
        <taxon>Penaeidae</taxon>
        <taxon>Penaeus</taxon>
    </lineage>
</organism>